<reference evidence="1 2" key="1">
    <citation type="journal article" date="2016" name="Int. J. Syst. Evol. Microbiol.">
        <title>Chitinibacter fontanus sp. nov., isolated from a spring.</title>
        <authorList>
            <person name="Sheu S.Y."/>
            <person name="Li Y.S."/>
            <person name="Young C.C."/>
            <person name="Chen W.M."/>
        </authorList>
    </citation>
    <scope>NUCLEOTIDE SEQUENCE [LARGE SCALE GENOMIC DNA]</scope>
    <source>
        <strain evidence="1 2">STM-7</strain>
    </source>
</reference>
<gene>
    <name evidence="1" type="ORF">HZU75_04365</name>
</gene>
<evidence type="ECO:0000313" key="2">
    <source>
        <dbReference type="Proteomes" id="UP000510822"/>
    </source>
</evidence>
<proteinExistence type="predicted"/>
<protein>
    <submittedName>
        <fullName evidence="1">Uncharacterized protein</fullName>
    </submittedName>
</protein>
<keyword evidence="2" id="KW-1185">Reference proteome</keyword>
<sequence>MHTNRSEIIRPAQAIFGTSQRPSHIQSGKDSYANHLRRTTESITFWTRMQNRPQDSIEANENKKAYALRAAADQIDASIELAKQYTITQG</sequence>
<dbReference type="RefSeq" id="WP_180307959.1">
    <property type="nucleotide sequence ID" value="NZ_CP058952.1"/>
</dbReference>
<name>A0A7D5Z9H4_9NEIS</name>
<accession>A0A7D5Z9H4</accession>
<evidence type="ECO:0000313" key="1">
    <source>
        <dbReference type="EMBL" id="QLI80825.1"/>
    </source>
</evidence>
<dbReference type="EMBL" id="CP058952">
    <property type="protein sequence ID" value="QLI80825.1"/>
    <property type="molecule type" value="Genomic_DNA"/>
</dbReference>
<dbReference type="Proteomes" id="UP000510822">
    <property type="component" value="Chromosome"/>
</dbReference>
<organism evidence="1 2">
    <name type="scientific">Chitinibacter fontanus</name>
    <dbReference type="NCBI Taxonomy" id="1737446"/>
    <lineage>
        <taxon>Bacteria</taxon>
        <taxon>Pseudomonadati</taxon>
        <taxon>Pseudomonadota</taxon>
        <taxon>Betaproteobacteria</taxon>
        <taxon>Neisseriales</taxon>
        <taxon>Chitinibacteraceae</taxon>
        <taxon>Chitinibacter</taxon>
    </lineage>
</organism>
<dbReference type="KEGG" id="cfon:HZU75_04365"/>
<dbReference type="AlphaFoldDB" id="A0A7D5Z9H4"/>